<reference evidence="2 4" key="2">
    <citation type="submission" date="2018-12" db="EMBL/GenBank/DDBJ databases">
        <authorList>
            <person name="hu s."/>
            <person name="Xu Y."/>
            <person name="Xu B."/>
            <person name="Li F."/>
        </authorList>
    </citation>
    <scope>NUCLEOTIDE SEQUENCE [LARGE SCALE GENOMIC DNA]</scope>
    <source>
        <strain evidence="2 4">KSW2-17</strain>
    </source>
</reference>
<dbReference type="NCBIfam" id="NF005115">
    <property type="entry name" value="PRK06547.1"/>
    <property type="match status" value="1"/>
</dbReference>
<name>A0A2P8H0L1_9MICO</name>
<dbReference type="Proteomes" id="UP000268291">
    <property type="component" value="Unassembled WGS sequence"/>
</dbReference>
<protein>
    <submittedName>
        <fullName evidence="2">ATP-binding protein</fullName>
    </submittedName>
</protein>
<dbReference type="EMBL" id="RZGY01000001">
    <property type="protein sequence ID" value="RUQ85876.1"/>
    <property type="molecule type" value="Genomic_DNA"/>
</dbReference>
<evidence type="ECO:0000313" key="1">
    <source>
        <dbReference type="EMBL" id="PSL39739.1"/>
    </source>
</evidence>
<gene>
    <name evidence="1" type="ORF">CLV49_3388</name>
    <name evidence="2" type="ORF">ELQ93_02315</name>
</gene>
<comment type="caution">
    <text evidence="1">The sequence shown here is derived from an EMBL/GenBank/DDBJ whole genome shotgun (WGS) entry which is preliminary data.</text>
</comment>
<dbReference type="AlphaFoldDB" id="A0A2P8H0L1"/>
<evidence type="ECO:0000313" key="2">
    <source>
        <dbReference type="EMBL" id="RUQ85876.1"/>
    </source>
</evidence>
<dbReference type="EMBL" id="PYAU01000001">
    <property type="protein sequence ID" value="PSL39739.1"/>
    <property type="molecule type" value="Genomic_DNA"/>
</dbReference>
<dbReference type="GO" id="GO:0005524">
    <property type="term" value="F:ATP binding"/>
    <property type="evidence" value="ECO:0007669"/>
    <property type="project" value="UniProtKB-KW"/>
</dbReference>
<dbReference type="RefSeq" id="WP_106564571.1">
    <property type="nucleotide sequence ID" value="NZ_PYAU01000001.1"/>
</dbReference>
<evidence type="ECO:0000313" key="4">
    <source>
        <dbReference type="Proteomes" id="UP000268291"/>
    </source>
</evidence>
<dbReference type="OrthoDB" id="3237545at2"/>
<organism evidence="1 3">
    <name type="scientific">Labedella gwakjiensis</name>
    <dbReference type="NCBI Taxonomy" id="390269"/>
    <lineage>
        <taxon>Bacteria</taxon>
        <taxon>Bacillati</taxon>
        <taxon>Actinomycetota</taxon>
        <taxon>Actinomycetes</taxon>
        <taxon>Micrococcales</taxon>
        <taxon>Microbacteriaceae</taxon>
        <taxon>Labedella</taxon>
    </lineage>
</organism>
<dbReference type="Proteomes" id="UP000241203">
    <property type="component" value="Unassembled WGS sequence"/>
</dbReference>
<evidence type="ECO:0000313" key="3">
    <source>
        <dbReference type="Proteomes" id="UP000241203"/>
    </source>
</evidence>
<accession>A0A2P8H0L1</accession>
<keyword evidence="2" id="KW-0547">Nucleotide-binding</keyword>
<keyword evidence="4" id="KW-1185">Reference proteome</keyword>
<sequence length="198" mass="21807">MVVTRSDVRSELRRSDGIVLIDGRSGAGKSTFADLLVSRWPGEVPPVLVRMDDIYPGWSGLDDASEQVWSELLAPRAVGMPGRWRRHDWVLGRSAEWHDVPADRPLVIEGCGTLSRTNASAASLRIWLEAGPVVRKRRALTRDAGAFDGHWDMWTDQMESFIGREDPIASADLVLGNDGGEAADWLDDVLDRSTGTTV</sequence>
<reference evidence="1 3" key="1">
    <citation type="submission" date="2018-03" db="EMBL/GenBank/DDBJ databases">
        <title>Genomic Encyclopedia of Archaeal and Bacterial Type Strains, Phase II (KMG-II): from individual species to whole genera.</title>
        <authorList>
            <person name="Goeker M."/>
        </authorList>
    </citation>
    <scope>NUCLEOTIDE SEQUENCE [LARGE SCALE GENOMIC DNA]</scope>
    <source>
        <strain evidence="1 3">DSM 21548</strain>
    </source>
</reference>
<keyword evidence="2" id="KW-0067">ATP-binding</keyword>
<dbReference type="SUPFAM" id="SSF52540">
    <property type="entry name" value="P-loop containing nucleoside triphosphate hydrolases"/>
    <property type="match status" value="1"/>
</dbReference>
<dbReference type="InterPro" id="IPR027417">
    <property type="entry name" value="P-loop_NTPase"/>
</dbReference>
<proteinExistence type="predicted"/>
<dbReference type="Gene3D" id="3.40.50.300">
    <property type="entry name" value="P-loop containing nucleotide triphosphate hydrolases"/>
    <property type="match status" value="1"/>
</dbReference>